<dbReference type="RefSeq" id="WP_025704785.1">
    <property type="nucleotide sequence ID" value="NZ_CP009287.1"/>
</dbReference>
<dbReference type="InterPro" id="IPR027417">
    <property type="entry name" value="P-loop_NTPase"/>
</dbReference>
<dbReference type="eggNOG" id="COG1660">
    <property type="taxonomic scope" value="Bacteria"/>
</dbReference>
<dbReference type="OrthoDB" id="9799092at2"/>
<dbReference type="Gene3D" id="3.40.50.300">
    <property type="entry name" value="P-loop containing nucleotide triphosphate hydrolases"/>
    <property type="match status" value="1"/>
</dbReference>
<dbReference type="EMBL" id="CP009287">
    <property type="protein sequence ID" value="AIQ70632.1"/>
    <property type="molecule type" value="Genomic_DNA"/>
</dbReference>
<gene>
    <name evidence="1" type="ORF">PGRAT_25615</name>
</gene>
<reference evidence="1 2" key="1">
    <citation type="submission" date="2014-08" db="EMBL/GenBank/DDBJ databases">
        <title>Comparative genomics of the Paenibacillus odorifer group.</title>
        <authorList>
            <person name="den Bakker H.C."/>
            <person name="Tsai Y.-C."/>
            <person name="Martin N."/>
            <person name="Korlach J."/>
            <person name="Wiedmann M."/>
        </authorList>
    </citation>
    <scope>NUCLEOTIDE SEQUENCE [LARGE SCALE GENOMIC DNA]</scope>
    <source>
        <strain evidence="1 2">DSM 15220</strain>
    </source>
</reference>
<name>A0A089MBG4_9BACL</name>
<protein>
    <submittedName>
        <fullName evidence="1">Tunicamycin resistance protein</fullName>
    </submittedName>
</protein>
<dbReference type="AlphaFoldDB" id="A0A089MBG4"/>
<dbReference type="HOGENOM" id="CLU_111135_0_0_9"/>
<dbReference type="KEGG" id="pgm:PGRAT_25615"/>
<dbReference type="STRING" id="189425.PGRAT_25615"/>
<proteinExistence type="predicted"/>
<keyword evidence="2" id="KW-1185">Reference proteome</keyword>
<organism evidence="1 2">
    <name type="scientific">Paenibacillus graminis</name>
    <dbReference type="NCBI Taxonomy" id="189425"/>
    <lineage>
        <taxon>Bacteria</taxon>
        <taxon>Bacillati</taxon>
        <taxon>Bacillota</taxon>
        <taxon>Bacilli</taxon>
        <taxon>Bacillales</taxon>
        <taxon>Paenibacillaceae</taxon>
        <taxon>Paenibacillus</taxon>
    </lineage>
</organism>
<dbReference type="Pfam" id="PF13671">
    <property type="entry name" value="AAA_33"/>
    <property type="match status" value="1"/>
</dbReference>
<sequence>MILWLNGAFGSGKTQTAFELSRRIPHSFVFDPENAGYYIQKNIPSTLKKNDFQNYSQWREFNYSMLLYIASEYEGIIIVPMTIVEPDYFREIAGRLREEGIKVHHYTLCVSRDRLLARLRSRGEGKHSWAANQIDRCLKGHQHPIFAEQLVTDNMSIEQMAEAIAAKLQISLLPAAQGRMRKFIQRLKVKYQHIRFFNR</sequence>
<accession>A0A089MBG4</accession>
<evidence type="ECO:0000313" key="1">
    <source>
        <dbReference type="EMBL" id="AIQ70632.1"/>
    </source>
</evidence>
<evidence type="ECO:0000313" key="2">
    <source>
        <dbReference type="Proteomes" id="UP000029500"/>
    </source>
</evidence>
<dbReference type="Proteomes" id="UP000029500">
    <property type="component" value="Chromosome"/>
</dbReference>
<dbReference type="SUPFAM" id="SSF52540">
    <property type="entry name" value="P-loop containing nucleoside triphosphate hydrolases"/>
    <property type="match status" value="1"/>
</dbReference>